<evidence type="ECO:0000313" key="3">
    <source>
        <dbReference type="EMBL" id="TDD18698.1"/>
    </source>
</evidence>
<gene>
    <name evidence="3" type="ORF">E1294_23365</name>
</gene>
<dbReference type="Proteomes" id="UP000294543">
    <property type="component" value="Unassembled WGS sequence"/>
</dbReference>
<dbReference type="EMBL" id="SMKP01000067">
    <property type="protein sequence ID" value="TDD18698.1"/>
    <property type="molecule type" value="Genomic_DNA"/>
</dbReference>
<dbReference type="InterPro" id="IPR006076">
    <property type="entry name" value="FAD-dep_OxRdtase"/>
</dbReference>
<feature type="region of interest" description="Disordered" evidence="1">
    <location>
        <begin position="58"/>
        <end position="82"/>
    </location>
</feature>
<feature type="compositionally biased region" description="Polar residues" evidence="1">
    <location>
        <begin position="67"/>
        <end position="82"/>
    </location>
</feature>
<dbReference type="SUPFAM" id="SSF51905">
    <property type="entry name" value="FAD/NAD(P)-binding domain"/>
    <property type="match status" value="1"/>
</dbReference>
<proteinExistence type="predicted"/>
<evidence type="ECO:0000259" key="2">
    <source>
        <dbReference type="Pfam" id="PF01266"/>
    </source>
</evidence>
<keyword evidence="4" id="KW-1185">Reference proteome</keyword>
<feature type="domain" description="FAD dependent oxidoreductase" evidence="2">
    <location>
        <begin position="7"/>
        <end position="58"/>
    </location>
</feature>
<dbReference type="AlphaFoldDB" id="A0A4R4WHP3"/>
<dbReference type="Gene3D" id="3.50.50.60">
    <property type="entry name" value="FAD/NAD(P)-binding domain"/>
    <property type="match status" value="1"/>
</dbReference>
<name>A0A4R4WHP3_9ACTN</name>
<evidence type="ECO:0000313" key="4">
    <source>
        <dbReference type="Proteomes" id="UP000294543"/>
    </source>
</evidence>
<organism evidence="3 4">
    <name type="scientific">Nonomuraea diastatica</name>
    <dbReference type="NCBI Taxonomy" id="1848329"/>
    <lineage>
        <taxon>Bacteria</taxon>
        <taxon>Bacillati</taxon>
        <taxon>Actinomycetota</taxon>
        <taxon>Actinomycetes</taxon>
        <taxon>Streptosporangiales</taxon>
        <taxon>Streptosporangiaceae</taxon>
        <taxon>Nonomuraea</taxon>
    </lineage>
</organism>
<reference evidence="3 4" key="1">
    <citation type="submission" date="2019-03" db="EMBL/GenBank/DDBJ databases">
        <title>Draft genome sequences of novel Actinobacteria.</title>
        <authorList>
            <person name="Sahin N."/>
            <person name="Ay H."/>
            <person name="Saygin H."/>
        </authorList>
    </citation>
    <scope>NUCLEOTIDE SEQUENCE [LARGE SCALE GENOMIC DNA]</scope>
    <source>
        <strain evidence="3 4">KC712</strain>
    </source>
</reference>
<dbReference type="InterPro" id="IPR036188">
    <property type="entry name" value="FAD/NAD-bd_sf"/>
</dbReference>
<dbReference type="Pfam" id="PF01266">
    <property type="entry name" value="DAO"/>
    <property type="match status" value="1"/>
</dbReference>
<sequence>MVTLTADVVVAGAGVIGSSTALELTRAGFQVVVCSIGPASPTRYGTRPCWRSGCRDSTWGGSGHPRGSTTTRSGQIPRSSSAPCGLRMQAGWTIRCWLRSTSLTPPAMQVRGSCTRVRSPPYDEPAAGLPASAWRTANGWTHPSWSMWRDRGRRRSTRWQASVTTSPSRPVRCVKRCTS</sequence>
<protein>
    <submittedName>
        <fullName evidence="3">FAD-dependent oxidoreductase</fullName>
    </submittedName>
</protein>
<comment type="caution">
    <text evidence="3">The sequence shown here is derived from an EMBL/GenBank/DDBJ whole genome shotgun (WGS) entry which is preliminary data.</text>
</comment>
<accession>A0A4R4WHP3</accession>
<evidence type="ECO:0000256" key="1">
    <source>
        <dbReference type="SAM" id="MobiDB-lite"/>
    </source>
</evidence>